<dbReference type="GO" id="GO:0051536">
    <property type="term" value="F:iron-sulfur cluster binding"/>
    <property type="evidence" value="ECO:0007669"/>
    <property type="project" value="UniProtKB-KW"/>
</dbReference>
<dbReference type="Gene3D" id="3.20.20.70">
    <property type="entry name" value="Aldolase class I"/>
    <property type="match status" value="1"/>
</dbReference>
<keyword evidence="8" id="KW-1185">Reference proteome</keyword>
<keyword evidence="4" id="KW-0411">Iron-sulfur</keyword>
<feature type="domain" description="Radical SAM core" evidence="6">
    <location>
        <begin position="14"/>
        <end position="74"/>
    </location>
</feature>
<name>A0A940NK18_9BACI</name>
<comment type="similarity">
    <text evidence="5">Belongs to the radical SAM superfamily. Anaerobic sulfatase-maturating enzyme family.</text>
</comment>
<keyword evidence="1" id="KW-0949">S-adenosyl-L-methionine</keyword>
<dbReference type="AlphaFoldDB" id="A0A940NK18"/>
<accession>A0A940NK18</accession>
<dbReference type="PANTHER" id="PTHR43273:SF3">
    <property type="entry name" value="ANAEROBIC SULFATASE-MATURATING ENZYME HOMOLOG ASLB-RELATED"/>
    <property type="match status" value="1"/>
</dbReference>
<evidence type="ECO:0000259" key="6">
    <source>
        <dbReference type="Pfam" id="PF04055"/>
    </source>
</evidence>
<evidence type="ECO:0000313" key="7">
    <source>
        <dbReference type="EMBL" id="MBP0723614.1"/>
    </source>
</evidence>
<evidence type="ECO:0000256" key="5">
    <source>
        <dbReference type="ARBA" id="ARBA00023601"/>
    </source>
</evidence>
<dbReference type="GO" id="GO:0046872">
    <property type="term" value="F:metal ion binding"/>
    <property type="evidence" value="ECO:0007669"/>
    <property type="project" value="UniProtKB-KW"/>
</dbReference>
<evidence type="ECO:0000256" key="2">
    <source>
        <dbReference type="ARBA" id="ARBA00022723"/>
    </source>
</evidence>
<dbReference type="GO" id="GO:0016491">
    <property type="term" value="F:oxidoreductase activity"/>
    <property type="evidence" value="ECO:0007669"/>
    <property type="project" value="InterPro"/>
</dbReference>
<reference evidence="7" key="1">
    <citation type="submission" date="2021-04" db="EMBL/GenBank/DDBJ databases">
        <title>Genome seq and assembly of Bacillus sp.</title>
        <authorList>
            <person name="Chhetri G."/>
        </authorList>
    </citation>
    <scope>NUCLEOTIDE SEQUENCE</scope>
    <source>
        <strain evidence="7">RG28</strain>
    </source>
</reference>
<dbReference type="InterPro" id="IPR058240">
    <property type="entry name" value="rSAM_sf"/>
</dbReference>
<dbReference type="RefSeq" id="WP_209401159.1">
    <property type="nucleotide sequence ID" value="NZ_JAGIYQ010000001.1"/>
</dbReference>
<dbReference type="SUPFAM" id="SSF102114">
    <property type="entry name" value="Radical SAM enzymes"/>
    <property type="match status" value="1"/>
</dbReference>
<dbReference type="InterPro" id="IPR023867">
    <property type="entry name" value="Sulphatase_maturase_rSAM"/>
</dbReference>
<dbReference type="PANTHER" id="PTHR43273">
    <property type="entry name" value="ANAEROBIC SULFATASE-MATURATING ENZYME HOMOLOG ASLB-RELATED"/>
    <property type="match status" value="1"/>
</dbReference>
<protein>
    <recommendedName>
        <fullName evidence="6">Radical SAM core domain-containing protein</fullName>
    </recommendedName>
</protein>
<sequence length="80" mass="9250">MGKQNGFHILAKPTGPICNLDCDYCYYTKKESYFPKNHTFRMSDEVLESYIKQNIASQDTEEIVFSWQGGEPTLIGLDFF</sequence>
<dbReference type="EMBL" id="JAGIYQ010000001">
    <property type="protein sequence ID" value="MBP0723614.1"/>
    <property type="molecule type" value="Genomic_DNA"/>
</dbReference>
<keyword evidence="2" id="KW-0479">Metal-binding</keyword>
<dbReference type="Proteomes" id="UP000682134">
    <property type="component" value="Unassembled WGS sequence"/>
</dbReference>
<gene>
    <name evidence="7" type="ORF">J5Y03_00265</name>
</gene>
<evidence type="ECO:0000256" key="3">
    <source>
        <dbReference type="ARBA" id="ARBA00023004"/>
    </source>
</evidence>
<proteinExistence type="inferred from homology"/>
<dbReference type="SFLD" id="SFLDS00029">
    <property type="entry name" value="Radical_SAM"/>
    <property type="match status" value="1"/>
</dbReference>
<keyword evidence="3" id="KW-0408">Iron</keyword>
<evidence type="ECO:0000256" key="4">
    <source>
        <dbReference type="ARBA" id="ARBA00023014"/>
    </source>
</evidence>
<comment type="caution">
    <text evidence="7">The sequence shown here is derived from an EMBL/GenBank/DDBJ whole genome shotgun (WGS) entry which is preliminary data.</text>
</comment>
<dbReference type="Pfam" id="PF04055">
    <property type="entry name" value="Radical_SAM"/>
    <property type="match status" value="1"/>
</dbReference>
<dbReference type="InterPro" id="IPR007197">
    <property type="entry name" value="rSAM"/>
</dbReference>
<organism evidence="7 8">
    <name type="scientific">Gottfriedia endophytica</name>
    <dbReference type="NCBI Taxonomy" id="2820819"/>
    <lineage>
        <taxon>Bacteria</taxon>
        <taxon>Bacillati</taxon>
        <taxon>Bacillota</taxon>
        <taxon>Bacilli</taxon>
        <taxon>Bacillales</taxon>
        <taxon>Bacillaceae</taxon>
        <taxon>Gottfriedia</taxon>
    </lineage>
</organism>
<evidence type="ECO:0000313" key="8">
    <source>
        <dbReference type="Proteomes" id="UP000682134"/>
    </source>
</evidence>
<evidence type="ECO:0000256" key="1">
    <source>
        <dbReference type="ARBA" id="ARBA00022691"/>
    </source>
</evidence>
<dbReference type="SFLD" id="SFLDG01067">
    <property type="entry name" value="SPASM/twitch_domain_containing"/>
    <property type="match status" value="1"/>
</dbReference>
<dbReference type="InterPro" id="IPR013785">
    <property type="entry name" value="Aldolase_TIM"/>
</dbReference>